<evidence type="ECO:0000259" key="9">
    <source>
        <dbReference type="PROSITE" id="PS50928"/>
    </source>
</evidence>
<keyword evidence="4" id="KW-0997">Cell inner membrane</keyword>
<keyword evidence="3" id="KW-1003">Cell membrane</keyword>
<evidence type="ECO:0000256" key="3">
    <source>
        <dbReference type="ARBA" id="ARBA00022475"/>
    </source>
</evidence>
<dbReference type="InterPro" id="IPR000515">
    <property type="entry name" value="MetI-like"/>
</dbReference>
<comment type="caution">
    <text evidence="10">The sequence shown here is derived from an EMBL/GenBank/DDBJ whole genome shotgun (WGS) entry which is preliminary data.</text>
</comment>
<evidence type="ECO:0000256" key="7">
    <source>
        <dbReference type="ARBA" id="ARBA00023136"/>
    </source>
</evidence>
<comment type="similarity">
    <text evidence="8">Belongs to the binding-protein-dependent transport system permease family.</text>
</comment>
<dbReference type="SUPFAM" id="SSF161098">
    <property type="entry name" value="MetI-like"/>
    <property type="match status" value="1"/>
</dbReference>
<evidence type="ECO:0000256" key="4">
    <source>
        <dbReference type="ARBA" id="ARBA00022519"/>
    </source>
</evidence>
<keyword evidence="11" id="KW-1185">Reference proteome</keyword>
<feature type="transmembrane region" description="Helical" evidence="8">
    <location>
        <begin position="237"/>
        <end position="257"/>
    </location>
</feature>
<dbReference type="PROSITE" id="PS50928">
    <property type="entry name" value="ABC_TM1"/>
    <property type="match status" value="1"/>
</dbReference>
<dbReference type="EMBL" id="JALGBI010000002">
    <property type="protein sequence ID" value="MCJ0764812.1"/>
    <property type="molecule type" value="Genomic_DNA"/>
</dbReference>
<dbReference type="Pfam" id="PF00528">
    <property type="entry name" value="BPD_transp_1"/>
    <property type="match status" value="1"/>
</dbReference>
<comment type="subcellular location">
    <subcellularLocation>
        <location evidence="1">Cell inner membrane</location>
        <topology evidence="1">Multi-pass membrane protein</topology>
    </subcellularLocation>
    <subcellularLocation>
        <location evidence="8">Cell membrane</location>
        <topology evidence="8">Multi-pass membrane protein</topology>
    </subcellularLocation>
</comment>
<feature type="transmembrane region" description="Helical" evidence="8">
    <location>
        <begin position="63"/>
        <end position="90"/>
    </location>
</feature>
<keyword evidence="6 8" id="KW-1133">Transmembrane helix</keyword>
<evidence type="ECO:0000256" key="2">
    <source>
        <dbReference type="ARBA" id="ARBA00022448"/>
    </source>
</evidence>
<proteinExistence type="inferred from homology"/>
<sequence length="269" mass="29255">MNALVSHRRRIWLYALAALVVLFLVLPVLVVIPMSFSDSRMLDFPPRGWSLRWYERFFTALEWYGALLVSLKLAFCTTLLATPLGVAAAYGIHHGRTASVRLAQTFLLLPLMVPHIILAIGIFYIFVRLEILGNFAGIALAHTMLALPFVVVTVLAGLRSFDMSQELVARSLGCTRLRAFLTVTLPQIRTSVLSGALFAFVTSLDEVVVSLFIAAGDNATITKVMFGSLRDEIDPTLSTVSTLLILGSLAVVVLGMVSARHRGGQAPGA</sequence>
<evidence type="ECO:0000256" key="6">
    <source>
        <dbReference type="ARBA" id="ARBA00022989"/>
    </source>
</evidence>
<dbReference type="PANTHER" id="PTHR43357">
    <property type="entry name" value="INNER MEMBRANE ABC TRANSPORTER PERMEASE PROTEIN YDCV"/>
    <property type="match status" value="1"/>
</dbReference>
<evidence type="ECO:0000256" key="5">
    <source>
        <dbReference type="ARBA" id="ARBA00022692"/>
    </source>
</evidence>
<feature type="domain" description="ABC transmembrane type-1" evidence="9">
    <location>
        <begin position="67"/>
        <end position="255"/>
    </location>
</feature>
<reference evidence="10" key="1">
    <citation type="submission" date="2022-03" db="EMBL/GenBank/DDBJ databases">
        <authorList>
            <person name="Woo C.Y."/>
        </authorList>
    </citation>
    <scope>NUCLEOTIDE SEQUENCE</scope>
    <source>
        <strain evidence="10">CYS-02</strain>
    </source>
</reference>
<organism evidence="10 11">
    <name type="scientific">Variovorax terrae</name>
    <dbReference type="NCBI Taxonomy" id="2923278"/>
    <lineage>
        <taxon>Bacteria</taxon>
        <taxon>Pseudomonadati</taxon>
        <taxon>Pseudomonadota</taxon>
        <taxon>Betaproteobacteria</taxon>
        <taxon>Burkholderiales</taxon>
        <taxon>Comamonadaceae</taxon>
        <taxon>Variovorax</taxon>
    </lineage>
</organism>
<evidence type="ECO:0000256" key="8">
    <source>
        <dbReference type="RuleBase" id="RU363032"/>
    </source>
</evidence>
<dbReference type="InterPro" id="IPR035906">
    <property type="entry name" value="MetI-like_sf"/>
</dbReference>
<dbReference type="CDD" id="cd06261">
    <property type="entry name" value="TM_PBP2"/>
    <property type="match status" value="1"/>
</dbReference>
<dbReference type="GO" id="GO:0005886">
    <property type="term" value="C:plasma membrane"/>
    <property type="evidence" value="ECO:0007669"/>
    <property type="project" value="UniProtKB-SubCell"/>
</dbReference>
<name>A0A9X2AQR1_9BURK</name>
<feature type="transmembrane region" description="Helical" evidence="8">
    <location>
        <begin position="132"/>
        <end position="158"/>
    </location>
</feature>
<feature type="transmembrane region" description="Helical" evidence="8">
    <location>
        <begin position="12"/>
        <end position="36"/>
    </location>
</feature>
<dbReference type="PANTHER" id="PTHR43357:SF4">
    <property type="entry name" value="INNER MEMBRANE ABC TRANSPORTER PERMEASE PROTEIN YDCV"/>
    <property type="match status" value="1"/>
</dbReference>
<dbReference type="GO" id="GO:0055085">
    <property type="term" value="P:transmembrane transport"/>
    <property type="evidence" value="ECO:0007669"/>
    <property type="project" value="InterPro"/>
</dbReference>
<dbReference type="RefSeq" id="WP_243307764.1">
    <property type="nucleotide sequence ID" value="NZ_JALGBI010000002.1"/>
</dbReference>
<accession>A0A9X2AQR1</accession>
<evidence type="ECO:0000256" key="1">
    <source>
        <dbReference type="ARBA" id="ARBA00004429"/>
    </source>
</evidence>
<keyword evidence="7 8" id="KW-0472">Membrane</keyword>
<protein>
    <submittedName>
        <fullName evidence="10">ABC transporter permease</fullName>
    </submittedName>
</protein>
<evidence type="ECO:0000313" key="11">
    <source>
        <dbReference type="Proteomes" id="UP001139447"/>
    </source>
</evidence>
<evidence type="ECO:0000313" key="10">
    <source>
        <dbReference type="EMBL" id="MCJ0764812.1"/>
    </source>
</evidence>
<dbReference type="Gene3D" id="1.10.3720.10">
    <property type="entry name" value="MetI-like"/>
    <property type="match status" value="1"/>
</dbReference>
<keyword evidence="5 8" id="KW-0812">Transmembrane</keyword>
<gene>
    <name evidence="10" type="ORF">MMF98_16465</name>
</gene>
<dbReference type="Proteomes" id="UP001139447">
    <property type="component" value="Unassembled WGS sequence"/>
</dbReference>
<feature type="transmembrane region" description="Helical" evidence="8">
    <location>
        <begin position="102"/>
        <end position="126"/>
    </location>
</feature>
<keyword evidence="2 8" id="KW-0813">Transport</keyword>
<dbReference type="AlphaFoldDB" id="A0A9X2AQR1"/>